<dbReference type="Proteomes" id="UP001152795">
    <property type="component" value="Unassembled WGS sequence"/>
</dbReference>
<dbReference type="AlphaFoldDB" id="A0A6S7KHJ4"/>
<keyword evidence="3" id="KW-1185">Reference proteome</keyword>
<dbReference type="OrthoDB" id="425681at2759"/>
<gene>
    <name evidence="2" type="ORF">PACLA_8A058989</name>
</gene>
<comment type="caution">
    <text evidence="2">The sequence shown here is derived from an EMBL/GenBank/DDBJ whole genome shotgun (WGS) entry which is preliminary data.</text>
</comment>
<feature type="region of interest" description="Disordered" evidence="1">
    <location>
        <begin position="83"/>
        <end position="106"/>
    </location>
</feature>
<evidence type="ECO:0000313" key="2">
    <source>
        <dbReference type="EMBL" id="CAB4042314.1"/>
    </source>
</evidence>
<evidence type="ECO:0000313" key="3">
    <source>
        <dbReference type="Proteomes" id="UP001152795"/>
    </source>
</evidence>
<protein>
    <submittedName>
        <fullName evidence="2">Uncharacterized protein</fullName>
    </submittedName>
</protein>
<evidence type="ECO:0000256" key="1">
    <source>
        <dbReference type="SAM" id="MobiDB-lite"/>
    </source>
</evidence>
<dbReference type="EMBL" id="CACRXK020029881">
    <property type="protein sequence ID" value="CAB4042314.1"/>
    <property type="molecule type" value="Genomic_DNA"/>
</dbReference>
<accession>A0A6S7KHJ4</accession>
<feature type="compositionally biased region" description="Acidic residues" evidence="1">
    <location>
        <begin position="86"/>
        <end position="95"/>
    </location>
</feature>
<proteinExistence type="predicted"/>
<reference evidence="2" key="1">
    <citation type="submission" date="2020-04" db="EMBL/GenBank/DDBJ databases">
        <authorList>
            <person name="Alioto T."/>
            <person name="Alioto T."/>
            <person name="Gomez Garrido J."/>
        </authorList>
    </citation>
    <scope>NUCLEOTIDE SEQUENCE</scope>
    <source>
        <strain evidence="2">A484AB</strain>
    </source>
</reference>
<organism evidence="2 3">
    <name type="scientific">Paramuricea clavata</name>
    <name type="common">Red gorgonian</name>
    <name type="synonym">Violescent sea-whip</name>
    <dbReference type="NCBI Taxonomy" id="317549"/>
    <lineage>
        <taxon>Eukaryota</taxon>
        <taxon>Metazoa</taxon>
        <taxon>Cnidaria</taxon>
        <taxon>Anthozoa</taxon>
        <taxon>Octocorallia</taxon>
        <taxon>Malacalcyonacea</taxon>
        <taxon>Plexauridae</taxon>
        <taxon>Paramuricea</taxon>
    </lineage>
</organism>
<name>A0A6S7KHJ4_PARCT</name>
<feature type="non-terminal residue" evidence="2">
    <location>
        <position position="106"/>
    </location>
</feature>
<sequence>MKDLEHLEKEHDIGRSDCFRKISRMTKQSQNTNDALLVDGKCIDDEQELLSIWREHYEDLYTPKHDPDFDKNFQTHVEESLHNIEEESYGNEDSLDIPFKAEETQS</sequence>